<dbReference type="CDD" id="cd00229">
    <property type="entry name" value="SGNH_hydrolase"/>
    <property type="match status" value="1"/>
</dbReference>
<comment type="caution">
    <text evidence="3">The sequence shown here is derived from an EMBL/GenBank/DDBJ whole genome shotgun (WGS) entry which is preliminary data.</text>
</comment>
<dbReference type="EMBL" id="JXAL01000017">
    <property type="protein sequence ID" value="KIL35635.1"/>
    <property type="molecule type" value="Genomic_DNA"/>
</dbReference>
<dbReference type="InterPro" id="IPR051532">
    <property type="entry name" value="Ester_Hydrolysis_Enzymes"/>
</dbReference>
<keyword evidence="1" id="KW-0472">Membrane</keyword>
<evidence type="ECO:0000313" key="3">
    <source>
        <dbReference type="EMBL" id="KIL35635.1"/>
    </source>
</evidence>
<name>A0ABR5A4Z2_9BACL</name>
<dbReference type="Proteomes" id="UP000054526">
    <property type="component" value="Unassembled WGS sequence"/>
</dbReference>
<dbReference type="InterPro" id="IPR013830">
    <property type="entry name" value="SGNH_hydro"/>
</dbReference>
<dbReference type="Pfam" id="PF13472">
    <property type="entry name" value="Lipase_GDSL_2"/>
    <property type="match status" value="1"/>
</dbReference>
<reference evidence="3 4" key="1">
    <citation type="submission" date="2014-12" db="EMBL/GenBank/DDBJ databases">
        <title>Draft genome sequence of Cohnella kolymensis strain B-2846.</title>
        <authorList>
            <person name="Karlyshev A.V."/>
            <person name="Kudryashova E.B."/>
        </authorList>
    </citation>
    <scope>NUCLEOTIDE SEQUENCE [LARGE SCALE GENOMIC DNA]</scope>
    <source>
        <strain evidence="3 4">VKM B-2846</strain>
    </source>
</reference>
<dbReference type="SUPFAM" id="SSF52266">
    <property type="entry name" value="SGNH hydrolase"/>
    <property type="match status" value="1"/>
</dbReference>
<dbReference type="PANTHER" id="PTHR30383:SF5">
    <property type="entry name" value="SGNH HYDROLASE-TYPE ESTERASE DOMAIN-CONTAINING PROTEIN"/>
    <property type="match status" value="1"/>
</dbReference>
<feature type="domain" description="SGNH hydrolase-type esterase" evidence="2">
    <location>
        <begin position="159"/>
        <end position="331"/>
    </location>
</feature>
<accession>A0ABR5A4Z2</accession>
<dbReference type="PANTHER" id="PTHR30383">
    <property type="entry name" value="THIOESTERASE 1/PROTEASE 1/LYSOPHOSPHOLIPASE L1"/>
    <property type="match status" value="1"/>
</dbReference>
<evidence type="ECO:0000256" key="1">
    <source>
        <dbReference type="SAM" id="Phobius"/>
    </source>
</evidence>
<gene>
    <name evidence="3" type="ORF">SD71_12075</name>
</gene>
<dbReference type="RefSeq" id="WP_041063538.1">
    <property type="nucleotide sequence ID" value="NZ_JXAL01000017.1"/>
</dbReference>
<proteinExistence type="predicted"/>
<dbReference type="Gene3D" id="3.40.50.1110">
    <property type="entry name" value="SGNH hydrolase"/>
    <property type="match status" value="1"/>
</dbReference>
<evidence type="ECO:0000313" key="4">
    <source>
        <dbReference type="Proteomes" id="UP000054526"/>
    </source>
</evidence>
<keyword evidence="1" id="KW-1133">Transmembrane helix</keyword>
<organism evidence="3 4">
    <name type="scientific">Cohnella kolymensis</name>
    <dbReference type="NCBI Taxonomy" id="1590652"/>
    <lineage>
        <taxon>Bacteria</taxon>
        <taxon>Bacillati</taxon>
        <taxon>Bacillota</taxon>
        <taxon>Bacilli</taxon>
        <taxon>Bacillales</taxon>
        <taxon>Paenibacillaceae</taxon>
        <taxon>Cohnella</taxon>
    </lineage>
</organism>
<keyword evidence="1" id="KW-0812">Transmembrane</keyword>
<dbReference type="InterPro" id="IPR036514">
    <property type="entry name" value="SGNH_hydro_sf"/>
</dbReference>
<sequence>MNRTVKITGLIVVTLGMLLILAFGVSSRMNNERFLAPDDASWLYTNGPWTASEDPSLGKVMVGTLTGAKAKIETNSSYATLKQRGTGGEIKISVDGNPAVTHVIPSDQSWHYLPIFTKQTGWHKIEVAFSNSNYEIGGMYIDKGADVRKPEEQKKKIVVIGHSYAEGCCLNNKGFFSFSSIVGDKLDMESINVGIGRTDINVGGKSSGLSRVGSDVISYKPDYVLSVYGFNAIRDINRGDSSHNQYQADYVTFLKSITDALPLTHVFASGIISIRGMSDEMLAPYNQDIKNACSLVTNCTFVDLSGKWNDDNYAKYLSDTDGIHPSEEGYRFLGEEYSRAVLSVVKKQQSSK</sequence>
<feature type="transmembrane region" description="Helical" evidence="1">
    <location>
        <begin position="7"/>
        <end position="25"/>
    </location>
</feature>
<keyword evidence="4" id="KW-1185">Reference proteome</keyword>
<evidence type="ECO:0000259" key="2">
    <source>
        <dbReference type="Pfam" id="PF13472"/>
    </source>
</evidence>
<protein>
    <recommendedName>
        <fullName evidence="2">SGNH hydrolase-type esterase domain-containing protein</fullName>
    </recommendedName>
</protein>